<reference evidence="2 3" key="1">
    <citation type="submission" date="2016-07" db="EMBL/GenBank/DDBJ databases">
        <title>Pervasive Adenine N6-methylation of Active Genes in Fungi.</title>
        <authorList>
            <consortium name="DOE Joint Genome Institute"/>
            <person name="Mondo S.J."/>
            <person name="Dannebaum R.O."/>
            <person name="Kuo R.C."/>
            <person name="Labutti K."/>
            <person name="Haridas S."/>
            <person name="Kuo A."/>
            <person name="Salamov A."/>
            <person name="Ahrendt S.R."/>
            <person name="Lipzen A."/>
            <person name="Sullivan W."/>
            <person name="Andreopoulos W.B."/>
            <person name="Clum A."/>
            <person name="Lindquist E."/>
            <person name="Daum C."/>
            <person name="Ramamoorthy G.K."/>
            <person name="Gryganskyi A."/>
            <person name="Culley D."/>
            <person name="Magnuson J.K."/>
            <person name="James T.Y."/>
            <person name="O'Malley M.A."/>
            <person name="Stajich J.E."/>
            <person name="Spatafora J.W."/>
            <person name="Visel A."/>
            <person name="Grigoriev I.V."/>
        </authorList>
    </citation>
    <scope>NUCLEOTIDE SEQUENCE [LARGE SCALE GENOMIC DNA]</scope>
    <source>
        <strain evidence="2 3">CBS 129021</strain>
    </source>
</reference>
<dbReference type="RefSeq" id="XP_040719548.1">
    <property type="nucleotide sequence ID" value="XM_040865728.1"/>
</dbReference>
<name>A0A1Y2EDE4_9PEZI</name>
<comment type="caution">
    <text evidence="2">The sequence shown here is derived from an EMBL/GenBank/DDBJ whole genome shotgun (WGS) entry which is preliminary data.</text>
</comment>
<proteinExistence type="predicted"/>
<feature type="region of interest" description="Disordered" evidence="1">
    <location>
        <begin position="152"/>
        <end position="187"/>
    </location>
</feature>
<evidence type="ECO:0000256" key="1">
    <source>
        <dbReference type="SAM" id="MobiDB-lite"/>
    </source>
</evidence>
<dbReference type="Proteomes" id="UP000193689">
    <property type="component" value="Unassembled WGS sequence"/>
</dbReference>
<accession>A0A1Y2EDE4</accession>
<dbReference type="OrthoDB" id="5151015at2759"/>
<organism evidence="2 3">
    <name type="scientific">Pseudomassariella vexata</name>
    <dbReference type="NCBI Taxonomy" id="1141098"/>
    <lineage>
        <taxon>Eukaryota</taxon>
        <taxon>Fungi</taxon>
        <taxon>Dikarya</taxon>
        <taxon>Ascomycota</taxon>
        <taxon>Pezizomycotina</taxon>
        <taxon>Sordariomycetes</taxon>
        <taxon>Xylariomycetidae</taxon>
        <taxon>Amphisphaeriales</taxon>
        <taxon>Pseudomassariaceae</taxon>
        <taxon>Pseudomassariella</taxon>
    </lineage>
</organism>
<sequence>MSEDKLNSLQSPASNVSPRSQPMPKQKNYFESKKDGGSNNAVAGAPLERTAGGGVIYEVGHVDLKGKGKDIDNTSDASATDPGDAAMSPGSRVPLSRKASVSSVTFRKPQDPALPQGAKKPHGGRRIRDASPPHRSFSTIFRCKSLPYIPPVGPRCQSHFTPRPSLESAPDITRQSLPNQCSSSSSL</sequence>
<evidence type="ECO:0000313" key="2">
    <source>
        <dbReference type="EMBL" id="ORY69598.1"/>
    </source>
</evidence>
<keyword evidence="3" id="KW-1185">Reference proteome</keyword>
<gene>
    <name evidence="2" type="ORF">BCR38DRAFT_88722</name>
</gene>
<dbReference type="AlphaFoldDB" id="A0A1Y2EDE4"/>
<feature type="region of interest" description="Disordered" evidence="1">
    <location>
        <begin position="1"/>
        <end position="53"/>
    </location>
</feature>
<dbReference type="EMBL" id="MCFJ01000002">
    <property type="protein sequence ID" value="ORY69598.1"/>
    <property type="molecule type" value="Genomic_DNA"/>
</dbReference>
<feature type="region of interest" description="Disordered" evidence="1">
    <location>
        <begin position="65"/>
        <end position="136"/>
    </location>
</feature>
<dbReference type="InParanoid" id="A0A1Y2EDE4"/>
<evidence type="ECO:0000313" key="3">
    <source>
        <dbReference type="Proteomes" id="UP000193689"/>
    </source>
</evidence>
<dbReference type="GeneID" id="63781940"/>
<feature type="compositionally biased region" description="Polar residues" evidence="1">
    <location>
        <begin position="7"/>
        <end position="20"/>
    </location>
</feature>
<protein>
    <submittedName>
        <fullName evidence="2">Uncharacterized protein</fullName>
    </submittedName>
</protein>